<dbReference type="PROSITE" id="PS51375">
    <property type="entry name" value="PPR"/>
    <property type="match status" value="2"/>
</dbReference>
<dbReference type="InterPro" id="IPR011990">
    <property type="entry name" value="TPR-like_helical_dom_sf"/>
</dbReference>
<dbReference type="GO" id="GO:0009451">
    <property type="term" value="P:RNA modification"/>
    <property type="evidence" value="ECO:0007669"/>
    <property type="project" value="InterPro"/>
</dbReference>
<dbReference type="Proteomes" id="UP000825729">
    <property type="component" value="Unassembled WGS sequence"/>
</dbReference>
<protein>
    <recommendedName>
        <fullName evidence="5">Pentatricopeptide repeat-containing protein</fullName>
    </recommendedName>
</protein>
<evidence type="ECO:0000313" key="4">
    <source>
        <dbReference type="Proteomes" id="UP000825729"/>
    </source>
</evidence>
<dbReference type="FunFam" id="1.25.40.10:FF:000427">
    <property type="entry name" value="Pentatricopeptide repeat-containing protein chloroplastic"/>
    <property type="match status" value="1"/>
</dbReference>
<evidence type="ECO:0000256" key="1">
    <source>
        <dbReference type="ARBA" id="ARBA00022737"/>
    </source>
</evidence>
<dbReference type="AlphaFoldDB" id="A0AAV7E7K2"/>
<dbReference type="InterPro" id="IPR002885">
    <property type="entry name" value="PPR_rpt"/>
</dbReference>
<evidence type="ECO:0000256" key="2">
    <source>
        <dbReference type="PROSITE-ProRule" id="PRU00708"/>
    </source>
</evidence>
<feature type="repeat" description="PPR" evidence="2">
    <location>
        <begin position="178"/>
        <end position="212"/>
    </location>
</feature>
<accession>A0AAV7E7K2</accession>
<dbReference type="FunFam" id="1.25.40.10:FF:000090">
    <property type="entry name" value="Pentatricopeptide repeat-containing protein, chloroplastic"/>
    <property type="match status" value="1"/>
</dbReference>
<dbReference type="Pfam" id="PF13041">
    <property type="entry name" value="PPR_2"/>
    <property type="match status" value="2"/>
</dbReference>
<dbReference type="Pfam" id="PF20431">
    <property type="entry name" value="E_motif"/>
    <property type="match status" value="1"/>
</dbReference>
<dbReference type="InterPro" id="IPR046960">
    <property type="entry name" value="PPR_At4g14850-like_plant"/>
</dbReference>
<comment type="caution">
    <text evidence="3">The sequence shown here is derived from an EMBL/GenBank/DDBJ whole genome shotgun (WGS) entry which is preliminary data.</text>
</comment>
<evidence type="ECO:0000313" key="3">
    <source>
        <dbReference type="EMBL" id="KAG9443747.1"/>
    </source>
</evidence>
<feature type="repeat" description="PPR" evidence="2">
    <location>
        <begin position="279"/>
        <end position="313"/>
    </location>
</feature>
<dbReference type="PANTHER" id="PTHR47926">
    <property type="entry name" value="PENTATRICOPEPTIDE REPEAT-CONTAINING PROTEIN"/>
    <property type="match status" value="1"/>
</dbReference>
<dbReference type="Gene3D" id="1.25.40.10">
    <property type="entry name" value="Tetratricopeptide repeat domain"/>
    <property type="match status" value="4"/>
</dbReference>
<dbReference type="EMBL" id="JAINDJ010000006">
    <property type="protein sequence ID" value="KAG9443747.1"/>
    <property type="molecule type" value="Genomic_DNA"/>
</dbReference>
<keyword evidence="4" id="KW-1185">Reference proteome</keyword>
<organism evidence="3 4">
    <name type="scientific">Aristolochia fimbriata</name>
    <name type="common">White veined hardy Dutchman's pipe vine</name>
    <dbReference type="NCBI Taxonomy" id="158543"/>
    <lineage>
        <taxon>Eukaryota</taxon>
        <taxon>Viridiplantae</taxon>
        <taxon>Streptophyta</taxon>
        <taxon>Embryophyta</taxon>
        <taxon>Tracheophyta</taxon>
        <taxon>Spermatophyta</taxon>
        <taxon>Magnoliopsida</taxon>
        <taxon>Magnoliidae</taxon>
        <taxon>Piperales</taxon>
        <taxon>Aristolochiaceae</taxon>
        <taxon>Aristolochia</taxon>
    </lineage>
</organism>
<dbReference type="PANTHER" id="PTHR47926:SF490">
    <property type="entry name" value="REPEAT-LIKE SUPERFAMILY PROTEIN, PUTATIVE-RELATED"/>
    <property type="match status" value="1"/>
</dbReference>
<proteinExistence type="predicted"/>
<dbReference type="Pfam" id="PF01535">
    <property type="entry name" value="PPR"/>
    <property type="match status" value="3"/>
</dbReference>
<name>A0AAV7E7K2_ARIFI</name>
<dbReference type="InterPro" id="IPR046848">
    <property type="entry name" value="E_motif"/>
</dbReference>
<gene>
    <name evidence="3" type="ORF">H6P81_015087</name>
</gene>
<sequence length="474" mass="52678">MAAAAVLPEAADGITNKILHLLSTPLSSTLLRQIEAQIVLHNLHSHTKIFFNYISACKSLNLLSWALELFNQLDKPHVFVCNNLIKSFAHSSSPESSISVFTTMRKNCVAPNNYTFPFLLKALSDLRLLKHGQSLHTHVIKTGHSEDIYVQNSLMDLYASCGSTPACLQVFDEMPHRDAVSWTTLICAHRVAGRLDEALLAFERMRFCGVLPNRVTMVNVLAACAGAGALDMGLWVHDFIEKNGWELDVILGTSLVDMYGKCGRIEMGLRVFCALSHKSIFTWNSLIRGLALAKRGEDAISWFLKMEAEGVKPDRVTLIGVLCACGHSGLVEAGRQIFHSLVDGKYGFSLDVKHYACMVDLLARSGFIEEARGVIESLPFEPNKFIWGALLAGCRASGNLELCEFAARRLLELEPHNGSYYSLLSNLYMEMGKWHQAEQVRKLMTERGTKKDIGCCALELQDIEEQRDVCLPSI</sequence>
<keyword evidence="1" id="KW-0677">Repeat</keyword>
<reference evidence="3 4" key="1">
    <citation type="submission" date="2021-07" db="EMBL/GenBank/DDBJ databases">
        <title>The Aristolochia fimbriata genome: insights into angiosperm evolution, floral development and chemical biosynthesis.</title>
        <authorList>
            <person name="Jiao Y."/>
        </authorList>
    </citation>
    <scope>NUCLEOTIDE SEQUENCE [LARGE SCALE GENOMIC DNA]</scope>
    <source>
        <strain evidence="3">IBCAS-2021</strain>
        <tissue evidence="3">Leaf</tissue>
    </source>
</reference>
<dbReference type="SUPFAM" id="SSF48452">
    <property type="entry name" value="TPR-like"/>
    <property type="match status" value="1"/>
</dbReference>
<evidence type="ECO:0008006" key="5">
    <source>
        <dbReference type="Google" id="ProtNLM"/>
    </source>
</evidence>
<dbReference type="GO" id="GO:0003723">
    <property type="term" value="F:RNA binding"/>
    <property type="evidence" value="ECO:0007669"/>
    <property type="project" value="InterPro"/>
</dbReference>
<dbReference type="NCBIfam" id="TIGR00756">
    <property type="entry name" value="PPR"/>
    <property type="match status" value="2"/>
</dbReference>